<dbReference type="Gene3D" id="3.40.630.30">
    <property type="match status" value="1"/>
</dbReference>
<evidence type="ECO:0000313" key="2">
    <source>
        <dbReference type="EMBL" id="GAT18328.1"/>
    </source>
</evidence>
<dbReference type="GO" id="GO:0016747">
    <property type="term" value="F:acyltransferase activity, transferring groups other than amino-acyl groups"/>
    <property type="evidence" value="ECO:0007669"/>
    <property type="project" value="InterPro"/>
</dbReference>
<dbReference type="Pfam" id="PF13673">
    <property type="entry name" value="Acetyltransf_10"/>
    <property type="match status" value="1"/>
</dbReference>
<dbReference type="CDD" id="cd04301">
    <property type="entry name" value="NAT_SF"/>
    <property type="match status" value="1"/>
</dbReference>
<keyword evidence="2" id="KW-0808">Transferase</keyword>
<dbReference type="OrthoDB" id="9796171at2"/>
<dbReference type="InterPro" id="IPR000182">
    <property type="entry name" value="GNAT_dom"/>
</dbReference>
<dbReference type="InterPro" id="IPR016181">
    <property type="entry name" value="Acyl_CoA_acyltransferase"/>
</dbReference>
<evidence type="ECO:0000313" key="3">
    <source>
        <dbReference type="Proteomes" id="UP000223370"/>
    </source>
</evidence>
<dbReference type="Proteomes" id="UP000223370">
    <property type="component" value="Unassembled WGS sequence"/>
</dbReference>
<sequence>MKIESAEKTHSQVYADAASIRQAVFVKEQGISAQLEFDGLDDQATHYVGYVDGQPVVTARIRYEDQVVHIQRVAVLKSFRHHGYAMALLQQVIAKMTPGTQLELNAQATAIGLYDQLGFKQTGEPFEEVGIKHVKMVKQL</sequence>
<dbReference type="EMBL" id="BCMJ01000002">
    <property type="protein sequence ID" value="GAT18328.1"/>
    <property type="molecule type" value="Genomic_DNA"/>
</dbReference>
<name>A0A1Z5H4W1_9LACO</name>
<dbReference type="PROSITE" id="PS51186">
    <property type="entry name" value="GNAT"/>
    <property type="match status" value="1"/>
</dbReference>
<comment type="caution">
    <text evidence="2">The sequence shown here is derived from an EMBL/GenBank/DDBJ whole genome shotgun (WGS) entry which is preliminary data.</text>
</comment>
<feature type="domain" description="N-acetyltransferase" evidence="1">
    <location>
        <begin position="1"/>
        <end position="140"/>
    </location>
</feature>
<reference evidence="2 3" key="1">
    <citation type="submission" date="2015-11" db="EMBL/GenBank/DDBJ databases">
        <title>Draft genome sequences of new species of the genus Lactobacillus isolated from orchardgrass silage.</title>
        <authorList>
            <person name="Tohno M."/>
            <person name="Tanizawa Y."/>
            <person name="Arita M."/>
        </authorList>
    </citation>
    <scope>NUCLEOTIDE SEQUENCE [LARGE SCALE GENOMIC DNA]</scope>
    <source>
        <strain evidence="2 3">IWT5</strain>
    </source>
</reference>
<evidence type="ECO:0000259" key="1">
    <source>
        <dbReference type="PROSITE" id="PS51186"/>
    </source>
</evidence>
<organism evidence="2 3">
    <name type="scientific">Secundilactobacillus silagincola</name>
    <dbReference type="NCBI Taxonomy" id="1714681"/>
    <lineage>
        <taxon>Bacteria</taxon>
        <taxon>Bacillati</taxon>
        <taxon>Bacillota</taxon>
        <taxon>Bacilli</taxon>
        <taxon>Lactobacillales</taxon>
        <taxon>Lactobacillaceae</taxon>
        <taxon>Secundilactobacillus</taxon>
    </lineage>
</organism>
<keyword evidence="3" id="KW-1185">Reference proteome</keyword>
<dbReference type="SUPFAM" id="SSF55729">
    <property type="entry name" value="Acyl-CoA N-acyltransferases (Nat)"/>
    <property type="match status" value="1"/>
</dbReference>
<dbReference type="RefSeq" id="WP_098823840.1">
    <property type="nucleotide sequence ID" value="NZ_BCMJ01000002.1"/>
</dbReference>
<protein>
    <submittedName>
        <fullName evidence="2">GNAT family acetyltransferase</fullName>
    </submittedName>
</protein>
<gene>
    <name evidence="2" type="ORF">IWT5_00602</name>
</gene>
<proteinExistence type="predicted"/>
<accession>A0A1Z5H4W1</accession>
<dbReference type="AlphaFoldDB" id="A0A1Z5H4W1"/>